<dbReference type="PANTHER" id="PTHR35813:SF1">
    <property type="entry name" value="INNER MEMBRANE PROTEIN YBAN"/>
    <property type="match status" value="1"/>
</dbReference>
<dbReference type="PANTHER" id="PTHR35813">
    <property type="entry name" value="INNER MEMBRANE PROTEIN YBAN"/>
    <property type="match status" value="1"/>
</dbReference>
<dbReference type="EMBL" id="LK996017">
    <property type="protein sequence ID" value="CDX01845.1"/>
    <property type="molecule type" value="Genomic_DNA"/>
</dbReference>
<keyword evidence="1" id="KW-0812">Transmembrane</keyword>
<evidence type="ECO:0000256" key="1">
    <source>
        <dbReference type="SAM" id="Phobius"/>
    </source>
</evidence>
<keyword evidence="1" id="KW-0472">Membrane</keyword>
<dbReference type="GO" id="GO:0005886">
    <property type="term" value="C:plasma membrane"/>
    <property type="evidence" value="ECO:0007669"/>
    <property type="project" value="TreeGrafter"/>
</dbReference>
<feature type="transmembrane region" description="Helical" evidence="1">
    <location>
        <begin position="6"/>
        <end position="39"/>
    </location>
</feature>
<proteinExistence type="predicted"/>
<organism evidence="2">
    <name type="scientific">Desulfitobacterium hafniense</name>
    <name type="common">Desulfitobacterium frappieri</name>
    <dbReference type="NCBI Taxonomy" id="49338"/>
    <lineage>
        <taxon>Bacteria</taxon>
        <taxon>Bacillati</taxon>
        <taxon>Bacillota</taxon>
        <taxon>Clostridia</taxon>
        <taxon>Eubacteriales</taxon>
        <taxon>Desulfitobacteriaceae</taxon>
        <taxon>Desulfitobacterium</taxon>
    </lineage>
</organism>
<protein>
    <submittedName>
        <fullName evidence="2">Uncharacterized protein</fullName>
    </submittedName>
</protein>
<keyword evidence="1" id="KW-1133">Transmembrane helix</keyword>
<name>A0A098B0H8_DESHA</name>
<dbReference type="AlphaFoldDB" id="A0A098B0H8"/>
<dbReference type="InterPro" id="IPR007401">
    <property type="entry name" value="DUF454"/>
</dbReference>
<dbReference type="PIRSF" id="PIRSF016789">
    <property type="entry name" value="DUF454"/>
    <property type="match status" value="1"/>
</dbReference>
<sequence>MKMMLIGIGTLCVVLGIIGVFLPVVPTTPFLLLAGACYMRSSPRLHKRLLASKWLGSYLKDYYENKGMTLHAKAVSISCLWLSLTISMFFVEIIGVRLLLLGIGLAVTLFLLSRKTKKSETCANPCGDVNRQKGTTKE</sequence>
<dbReference type="Pfam" id="PF04304">
    <property type="entry name" value="DUF454"/>
    <property type="match status" value="1"/>
</dbReference>
<reference evidence="2" key="1">
    <citation type="submission" date="2014-07" db="EMBL/GenBank/DDBJ databases">
        <authorList>
            <person name="Hornung V.Bastian."/>
        </authorList>
    </citation>
    <scope>NUCLEOTIDE SEQUENCE</scope>
    <source>
        <strain evidence="2">PCE-S</strain>
    </source>
</reference>
<accession>A0A098B0H8</accession>
<dbReference type="PATRIC" id="fig|49338.4.peg.2108"/>
<gene>
    <name evidence="2" type="ORF">DPCES_1958</name>
</gene>
<evidence type="ECO:0000313" key="2">
    <source>
        <dbReference type="EMBL" id="CDX01845.1"/>
    </source>
</evidence>
<feature type="transmembrane region" description="Helical" evidence="1">
    <location>
        <begin position="96"/>
        <end position="112"/>
    </location>
</feature>